<dbReference type="InterPro" id="IPR006085">
    <property type="entry name" value="XPG_DNA_repair_N"/>
</dbReference>
<dbReference type="SMART" id="SM00279">
    <property type="entry name" value="HhH2"/>
    <property type="match status" value="1"/>
</dbReference>
<evidence type="ECO:0000256" key="5">
    <source>
        <dbReference type="ARBA" id="ARBA00022842"/>
    </source>
</evidence>
<dbReference type="SUPFAM" id="SSF47807">
    <property type="entry name" value="5' to 3' exonuclease, C-terminal subdomain"/>
    <property type="match status" value="1"/>
</dbReference>
<dbReference type="GO" id="GO:0017108">
    <property type="term" value="F:5'-flap endonuclease activity"/>
    <property type="evidence" value="ECO:0007669"/>
    <property type="project" value="TreeGrafter"/>
</dbReference>
<feature type="domain" description="XPG-I" evidence="6">
    <location>
        <begin position="227"/>
        <end position="298"/>
    </location>
</feature>
<keyword evidence="3" id="KW-0479">Metal-binding</keyword>
<dbReference type="PANTHER" id="PTHR11081">
    <property type="entry name" value="FLAP ENDONUCLEASE FAMILY MEMBER"/>
    <property type="match status" value="1"/>
</dbReference>
<dbReference type="InterPro" id="IPR006086">
    <property type="entry name" value="XPG-I_dom"/>
</dbReference>
<dbReference type="SMART" id="SM00485">
    <property type="entry name" value="XPGN"/>
    <property type="match status" value="1"/>
</dbReference>
<dbReference type="SMART" id="SM00484">
    <property type="entry name" value="XPGI"/>
    <property type="match status" value="1"/>
</dbReference>
<evidence type="ECO:0000313" key="8">
    <source>
        <dbReference type="EMBL" id="AJR29229.1"/>
    </source>
</evidence>
<gene>
    <name evidence="8" type="ORF">GGRV_ORF71R</name>
</gene>
<dbReference type="GO" id="GO:0046872">
    <property type="term" value="F:metal ion binding"/>
    <property type="evidence" value="ECO:0007669"/>
    <property type="project" value="UniProtKB-KW"/>
</dbReference>
<dbReference type="Pfam" id="PF00867">
    <property type="entry name" value="XPG_I"/>
    <property type="match status" value="1"/>
</dbReference>
<dbReference type="SUPFAM" id="SSF88723">
    <property type="entry name" value="PIN domain-like"/>
    <property type="match status" value="1"/>
</dbReference>
<organism evidence="8 9">
    <name type="scientific">German gecko ranavirus</name>
    <dbReference type="NCBI Taxonomy" id="1620702"/>
    <lineage>
        <taxon>Viruses</taxon>
        <taxon>Varidnaviria</taxon>
        <taxon>Bamfordvirae</taxon>
        <taxon>Nucleocytoviricota</taxon>
        <taxon>Megaviricetes</taxon>
        <taxon>Pimascovirales</taxon>
        <taxon>Pimascovirales incertae sedis</taxon>
        <taxon>Iridoviridae</taxon>
        <taxon>Alphairidovirinae</taxon>
        <taxon>Ranavirus</taxon>
        <taxon>Ranavirus rana1</taxon>
        <taxon>Frog virus 3</taxon>
    </lineage>
</organism>
<dbReference type="InterPro" id="IPR008918">
    <property type="entry name" value="HhH2"/>
</dbReference>
<keyword evidence="2" id="KW-0540">Nuclease</keyword>
<dbReference type="PRINTS" id="PR00853">
    <property type="entry name" value="XPGRADSUPER"/>
</dbReference>
<evidence type="ECO:0000256" key="4">
    <source>
        <dbReference type="ARBA" id="ARBA00022801"/>
    </source>
</evidence>
<evidence type="ECO:0000256" key="3">
    <source>
        <dbReference type="ARBA" id="ARBA00022723"/>
    </source>
</evidence>
<evidence type="ECO:0000259" key="6">
    <source>
        <dbReference type="SMART" id="SM00484"/>
    </source>
</evidence>
<dbReference type="Proteomes" id="UP000171816">
    <property type="component" value="Segment"/>
</dbReference>
<evidence type="ECO:0000313" key="9">
    <source>
        <dbReference type="Proteomes" id="UP000171816"/>
    </source>
</evidence>
<reference evidence="8 9" key="1">
    <citation type="journal article" date="2015" name="PLoS ONE">
        <title>Phylogeny and differentiation of reptilian and amphibian ranaviruses detected in europe.</title>
        <authorList>
            <person name="Stohr A.C."/>
            <person name="Lopez-Bueno A."/>
            <person name="Blahak S."/>
            <person name="Caeiro M.F."/>
            <person name="Rosa G.M."/>
            <person name="Alves de Matos A.P."/>
            <person name="Martel A."/>
            <person name="Alejo A."/>
            <person name="Marschang R.E."/>
        </authorList>
    </citation>
    <scope>NUCLEOTIDE SEQUENCE [LARGE SCALE GENOMIC DNA]</scope>
    <source>
        <strain evidence="8">2000/99</strain>
    </source>
</reference>
<evidence type="ECO:0000256" key="2">
    <source>
        <dbReference type="ARBA" id="ARBA00022722"/>
    </source>
</evidence>
<protein>
    <submittedName>
        <fullName evidence="8">Putative nuclease</fullName>
    </submittedName>
</protein>
<feature type="domain" description="XPG N-terminal" evidence="7">
    <location>
        <begin position="58"/>
        <end position="150"/>
    </location>
</feature>
<keyword evidence="5" id="KW-0460">Magnesium</keyword>
<keyword evidence="4" id="KW-0378">Hydrolase</keyword>
<dbReference type="InterPro" id="IPR029060">
    <property type="entry name" value="PIN-like_dom_sf"/>
</dbReference>
<proteinExistence type="predicted"/>
<evidence type="ECO:0000256" key="1">
    <source>
        <dbReference type="ARBA" id="ARBA00001946"/>
    </source>
</evidence>
<name>A0A0D3R3J6_FRG3V</name>
<dbReference type="Pfam" id="PF00752">
    <property type="entry name" value="XPG_N"/>
    <property type="match status" value="1"/>
</dbReference>
<sequence>MSKQFEDRPRYSKRRPKAVQHSFWIHCILNGPQHETIHHFGSVLQSPQITYELNNQKMGIKGLKPLLRSYGVHEYTVPLSQMAGKTIAVDGTFLLHKYKNCHSVPWHYLTLYTLSNLRMRNVKVLFIFDGMSPPEKSREKSNRRCRKQALMEKGALVKAQLEVWKKDGGEQAPELAAVSERLVKTRGLDPSLTDPETVQVLTDYVDNMSRDTRVTSDDYELMRRSLDAFGFPYADAPDEAELCCVRLVQMGIADAPMTIDSDALACGALHGVDVIYTDLHGETLTAMSTSKSKEALGLNGEQFMDLCVMCGTDFNQRVHKLGPVTALKLIKAHGSIENIPSATPSMSCLEAVRTREILSGGDMESRRKDYEAMVQKPVSAELIRSVFPPEFLDKLLHENWQLRDAMKRMAPEAFEKCKRK</sequence>
<evidence type="ECO:0000259" key="7">
    <source>
        <dbReference type="SMART" id="SM00485"/>
    </source>
</evidence>
<dbReference type="InterPro" id="IPR006084">
    <property type="entry name" value="XPG/Rad2"/>
</dbReference>
<dbReference type="Gene3D" id="1.10.150.20">
    <property type="entry name" value="5' to 3' exonuclease, C-terminal subdomain"/>
    <property type="match status" value="1"/>
</dbReference>
<dbReference type="Gene3D" id="3.40.50.1010">
    <property type="entry name" value="5'-nuclease"/>
    <property type="match status" value="1"/>
</dbReference>
<dbReference type="EMBL" id="KP266742">
    <property type="protein sequence ID" value="AJR29229.1"/>
    <property type="molecule type" value="Genomic_DNA"/>
</dbReference>
<accession>A0A0D3R3J6</accession>
<dbReference type="GO" id="GO:0003677">
    <property type="term" value="F:DNA binding"/>
    <property type="evidence" value="ECO:0007669"/>
    <property type="project" value="InterPro"/>
</dbReference>
<comment type="cofactor">
    <cofactor evidence="1">
        <name>Mg(2+)</name>
        <dbReference type="ChEBI" id="CHEBI:18420"/>
    </cofactor>
</comment>
<dbReference type="InterPro" id="IPR036279">
    <property type="entry name" value="5-3_exonuclease_C_sf"/>
</dbReference>
<dbReference type="PANTHER" id="PTHR11081:SF69">
    <property type="entry name" value="XP-G FAMILY NUCLEASE"/>
    <property type="match status" value="1"/>
</dbReference>
<dbReference type="GO" id="GO:0008409">
    <property type="term" value="F:5'-3' exonuclease activity"/>
    <property type="evidence" value="ECO:0007669"/>
    <property type="project" value="TreeGrafter"/>
</dbReference>